<comment type="caution">
    <text evidence="3">The sequence shown here is derived from an EMBL/GenBank/DDBJ whole genome shotgun (WGS) entry which is preliminary data.</text>
</comment>
<evidence type="ECO:0000313" key="3">
    <source>
        <dbReference type="EMBL" id="KAA8578555.1"/>
    </source>
</evidence>
<reference evidence="3 4" key="1">
    <citation type="submission" date="2019-08" db="EMBL/GenBank/DDBJ databases">
        <title>A chromosome-level genome assembly, high-density linkage maps, and genome scans reveal the genomic architecture of hybrid incompatibilities underlying speciation via character displacement in darters (Percidae: Etheostominae).</title>
        <authorList>
            <person name="Moran R.L."/>
            <person name="Catchen J.M."/>
            <person name="Fuller R.C."/>
        </authorList>
    </citation>
    <scope>NUCLEOTIDE SEQUENCE [LARGE SCALE GENOMIC DNA]</scope>
    <source>
        <strain evidence="3">EspeVRDwgs_2016</strain>
        <tissue evidence="3">Muscle</tissue>
    </source>
</reference>
<evidence type="ECO:0000313" key="4">
    <source>
        <dbReference type="Proteomes" id="UP000327493"/>
    </source>
</evidence>
<feature type="region of interest" description="Disordered" evidence="1">
    <location>
        <begin position="62"/>
        <end position="83"/>
    </location>
</feature>
<gene>
    <name evidence="3" type="ORF">FQN60_002553</name>
</gene>
<keyword evidence="4" id="KW-1185">Reference proteome</keyword>
<evidence type="ECO:0000256" key="1">
    <source>
        <dbReference type="SAM" id="MobiDB-lite"/>
    </source>
</evidence>
<evidence type="ECO:0000256" key="2">
    <source>
        <dbReference type="SAM" id="SignalP"/>
    </source>
</evidence>
<dbReference type="Proteomes" id="UP000327493">
    <property type="component" value="Unassembled WGS sequence"/>
</dbReference>
<organism evidence="3 4">
    <name type="scientific">Etheostoma spectabile</name>
    <name type="common">orangethroat darter</name>
    <dbReference type="NCBI Taxonomy" id="54343"/>
    <lineage>
        <taxon>Eukaryota</taxon>
        <taxon>Metazoa</taxon>
        <taxon>Chordata</taxon>
        <taxon>Craniata</taxon>
        <taxon>Vertebrata</taxon>
        <taxon>Euteleostomi</taxon>
        <taxon>Actinopterygii</taxon>
        <taxon>Neopterygii</taxon>
        <taxon>Teleostei</taxon>
        <taxon>Neoteleostei</taxon>
        <taxon>Acanthomorphata</taxon>
        <taxon>Eupercaria</taxon>
        <taxon>Perciformes</taxon>
        <taxon>Percoidei</taxon>
        <taxon>Percidae</taxon>
        <taxon>Etheostomatinae</taxon>
        <taxon>Etheostoma</taxon>
    </lineage>
</organism>
<accession>A0A5J5CBD9</accession>
<sequence length="83" mass="9261">MKTFVCAVLLGMLCIPPSIAKESSPKVQVYSREPGHFDKDNTLICHVSASTQQRSPLNCSRTNRLCQEPSRPTWPSRRTGTTI</sequence>
<proteinExistence type="predicted"/>
<name>A0A5J5CBD9_9PERO</name>
<keyword evidence="2" id="KW-0732">Signal</keyword>
<dbReference type="AlphaFoldDB" id="A0A5J5CBD9"/>
<protein>
    <recommendedName>
        <fullName evidence="5">Beta-2-microglobulin</fullName>
    </recommendedName>
</protein>
<feature type="signal peptide" evidence="2">
    <location>
        <begin position="1"/>
        <end position="20"/>
    </location>
</feature>
<dbReference type="EMBL" id="VOFY01000501">
    <property type="protein sequence ID" value="KAA8578555.1"/>
    <property type="molecule type" value="Genomic_DNA"/>
</dbReference>
<feature type="chain" id="PRO_5023868378" description="Beta-2-microglobulin" evidence="2">
    <location>
        <begin position="21"/>
        <end position="83"/>
    </location>
</feature>
<evidence type="ECO:0008006" key="5">
    <source>
        <dbReference type="Google" id="ProtNLM"/>
    </source>
</evidence>